<dbReference type="AlphaFoldDB" id="A0A0U3QMM1"/>
<evidence type="ECO:0000313" key="2">
    <source>
        <dbReference type="EMBL" id="ALV41556.1"/>
    </source>
</evidence>
<protein>
    <submittedName>
        <fullName evidence="2">Universal stress protein UspA</fullName>
    </submittedName>
</protein>
<proteinExistence type="predicted"/>
<dbReference type="Proteomes" id="UP000065151">
    <property type="component" value="Chromosome"/>
</dbReference>
<dbReference type="SUPFAM" id="SSF52402">
    <property type="entry name" value="Adenine nucleotide alpha hydrolases-like"/>
    <property type="match status" value="1"/>
</dbReference>
<dbReference type="STRING" id="121292.AU252_10670"/>
<dbReference type="InterPro" id="IPR006016">
    <property type="entry name" value="UspA"/>
</dbReference>
<accession>A0A0U3QMM1</accession>
<dbReference type="EMBL" id="CP013747">
    <property type="protein sequence ID" value="ALV41556.1"/>
    <property type="molecule type" value="Genomic_DNA"/>
</dbReference>
<evidence type="ECO:0000259" key="1">
    <source>
        <dbReference type="Pfam" id="PF00582"/>
    </source>
</evidence>
<dbReference type="Gene3D" id="3.40.50.620">
    <property type="entry name" value="HUPs"/>
    <property type="match status" value="1"/>
</dbReference>
<dbReference type="Pfam" id="PF00582">
    <property type="entry name" value="Usp"/>
    <property type="match status" value="1"/>
</dbReference>
<reference evidence="2 3" key="1">
    <citation type="submission" date="2015-12" db="EMBL/GenBank/DDBJ databases">
        <authorList>
            <person name="Shamseldin A."/>
            <person name="Moawad H."/>
            <person name="Abd El-Rahim W.M."/>
            <person name="Sadowsky M.J."/>
        </authorList>
    </citation>
    <scope>NUCLEOTIDE SEQUENCE [LARGE SCALE GENOMIC DNA]</scope>
    <source>
        <strain evidence="2 3">Ar51</strain>
    </source>
</reference>
<feature type="domain" description="UspA" evidence="1">
    <location>
        <begin position="12"/>
        <end position="162"/>
    </location>
</feature>
<name>A0A0U3QMM1_9MICC</name>
<evidence type="ECO:0000313" key="3">
    <source>
        <dbReference type="Proteomes" id="UP000065151"/>
    </source>
</evidence>
<sequence length="176" mass="19025">MSPERFSGPPPLLVGVLPHQHPEVLKTATSLAAKLAVPLLCAYVDEASYLVEWDPTRSAHRLSLHPDKDDDDIRSVTTELRGVIAEAVADAAAPATPVDWTLRTLAGDPGRALARLAAESNSPMIIVGTSERGLTHRISEMLNGSVGLWLTHHQSRPVLVVPYRRPAHQDDARAVS</sequence>
<dbReference type="RefSeq" id="WP_058930690.1">
    <property type="nucleotide sequence ID" value="NZ_CP013747.1"/>
</dbReference>
<organism evidence="2">
    <name type="scientific">Pseudarthrobacter sulfonivorans</name>
    <dbReference type="NCBI Taxonomy" id="121292"/>
    <lineage>
        <taxon>Bacteria</taxon>
        <taxon>Bacillati</taxon>
        <taxon>Actinomycetota</taxon>
        <taxon>Actinomycetes</taxon>
        <taxon>Micrococcales</taxon>
        <taxon>Micrococcaceae</taxon>
        <taxon>Pseudarthrobacter</taxon>
    </lineage>
</organism>
<gene>
    <name evidence="2" type="ORF">AU252_10670</name>
</gene>
<dbReference type="KEGG" id="psul:AU252_10670"/>
<dbReference type="InterPro" id="IPR014729">
    <property type="entry name" value="Rossmann-like_a/b/a_fold"/>
</dbReference>